<protein>
    <submittedName>
        <fullName evidence="1">Uncharacterized protein</fullName>
    </submittedName>
</protein>
<sequence length="139" mass="15167">MADDGLTDRQRAAKIRHELSQGNARAEAAQAKVLIDQFIADARAQGVEPRPLKARTLDGHVVKTDKTGWYLRNNHSLAVDVDGNYYSLTVPGGLMERLRGVKLTPTLAPMVIGRGGRDGETGDLKEFLAWVLDGTISQD</sequence>
<reference evidence="1" key="2">
    <citation type="submission" date="2021-09" db="EMBL/GenBank/DDBJ databases">
        <authorList>
            <person name="Gilroy R."/>
        </authorList>
    </citation>
    <scope>NUCLEOTIDE SEQUENCE</scope>
    <source>
        <strain evidence="1">ChiGjej3B3-7470</strain>
    </source>
</reference>
<organism evidence="1 2">
    <name type="scientific">Tessaracoccus flavescens</name>
    <dbReference type="NCBI Taxonomy" id="399497"/>
    <lineage>
        <taxon>Bacteria</taxon>
        <taxon>Bacillati</taxon>
        <taxon>Actinomycetota</taxon>
        <taxon>Actinomycetes</taxon>
        <taxon>Propionibacteriales</taxon>
        <taxon>Propionibacteriaceae</taxon>
        <taxon>Tessaracoccus</taxon>
    </lineage>
</organism>
<evidence type="ECO:0000313" key="2">
    <source>
        <dbReference type="Proteomes" id="UP000712713"/>
    </source>
</evidence>
<accession>A0A921ENP5</accession>
<proteinExistence type="predicted"/>
<comment type="caution">
    <text evidence="1">The sequence shown here is derived from an EMBL/GenBank/DDBJ whole genome shotgun (WGS) entry which is preliminary data.</text>
</comment>
<name>A0A921ENP5_9ACTN</name>
<dbReference type="EMBL" id="DYZF01000072">
    <property type="protein sequence ID" value="HJE50950.1"/>
    <property type="molecule type" value="Genomic_DNA"/>
</dbReference>
<dbReference type="Proteomes" id="UP000712713">
    <property type="component" value="Unassembled WGS sequence"/>
</dbReference>
<evidence type="ECO:0000313" key="1">
    <source>
        <dbReference type="EMBL" id="HJE50950.1"/>
    </source>
</evidence>
<dbReference type="AlphaFoldDB" id="A0A921ENP5"/>
<reference evidence="1" key="1">
    <citation type="journal article" date="2021" name="PeerJ">
        <title>Extensive microbial diversity within the chicken gut microbiome revealed by metagenomics and culture.</title>
        <authorList>
            <person name="Gilroy R."/>
            <person name="Ravi A."/>
            <person name="Getino M."/>
            <person name="Pursley I."/>
            <person name="Horton D.L."/>
            <person name="Alikhan N.F."/>
            <person name="Baker D."/>
            <person name="Gharbi K."/>
            <person name="Hall N."/>
            <person name="Watson M."/>
            <person name="Adriaenssens E.M."/>
            <person name="Foster-Nyarko E."/>
            <person name="Jarju S."/>
            <person name="Secka A."/>
            <person name="Antonio M."/>
            <person name="Oren A."/>
            <person name="Chaudhuri R.R."/>
            <person name="La Ragione R."/>
            <person name="Hildebrand F."/>
            <person name="Pallen M.J."/>
        </authorList>
    </citation>
    <scope>NUCLEOTIDE SEQUENCE</scope>
    <source>
        <strain evidence="1">ChiGjej3B3-7470</strain>
    </source>
</reference>
<gene>
    <name evidence="1" type="ORF">K8V15_03060</name>
</gene>